<comment type="caution">
    <text evidence="2">The sequence shown here is derived from an EMBL/GenBank/DDBJ whole genome shotgun (WGS) entry which is preliminary data.</text>
</comment>
<organism evidence="2 3">
    <name type="scientific">Caerostris darwini</name>
    <dbReference type="NCBI Taxonomy" id="1538125"/>
    <lineage>
        <taxon>Eukaryota</taxon>
        <taxon>Metazoa</taxon>
        <taxon>Ecdysozoa</taxon>
        <taxon>Arthropoda</taxon>
        <taxon>Chelicerata</taxon>
        <taxon>Arachnida</taxon>
        <taxon>Araneae</taxon>
        <taxon>Araneomorphae</taxon>
        <taxon>Entelegynae</taxon>
        <taxon>Araneoidea</taxon>
        <taxon>Araneidae</taxon>
        <taxon>Caerostris</taxon>
    </lineage>
</organism>
<dbReference type="Proteomes" id="UP001054837">
    <property type="component" value="Unassembled WGS sequence"/>
</dbReference>
<gene>
    <name evidence="2" type="ORF">CDAR_548981</name>
</gene>
<feature type="region of interest" description="Disordered" evidence="1">
    <location>
        <begin position="105"/>
        <end position="124"/>
    </location>
</feature>
<proteinExistence type="predicted"/>
<dbReference type="EMBL" id="BPLQ01014724">
    <property type="protein sequence ID" value="GIY82527.1"/>
    <property type="molecule type" value="Genomic_DNA"/>
</dbReference>
<protein>
    <submittedName>
        <fullName evidence="2">Uncharacterized protein</fullName>
    </submittedName>
</protein>
<reference evidence="2 3" key="1">
    <citation type="submission" date="2021-06" db="EMBL/GenBank/DDBJ databases">
        <title>Caerostris darwini draft genome.</title>
        <authorList>
            <person name="Kono N."/>
            <person name="Arakawa K."/>
        </authorList>
    </citation>
    <scope>NUCLEOTIDE SEQUENCE [LARGE SCALE GENOMIC DNA]</scope>
</reference>
<evidence type="ECO:0000313" key="3">
    <source>
        <dbReference type="Proteomes" id="UP001054837"/>
    </source>
</evidence>
<keyword evidence="3" id="KW-1185">Reference proteome</keyword>
<name>A0AAV4WIQ4_9ARAC</name>
<evidence type="ECO:0000313" key="2">
    <source>
        <dbReference type="EMBL" id="GIY82527.1"/>
    </source>
</evidence>
<sequence>MKKADLCAPSSWVRGPPGVRRGPATGGVRTPRAPFHSLAHWARATPSVSRCRPPVWVRPILAACKRCIPYAECTCMRKMNTLDGNGRCLRVRVWHANAYGETDDMGKRPLRAHLQGPQTPSQHQKERNWIFCSSKMEMLEKLQIELG</sequence>
<accession>A0AAV4WIQ4</accession>
<evidence type="ECO:0000256" key="1">
    <source>
        <dbReference type="SAM" id="MobiDB-lite"/>
    </source>
</evidence>
<dbReference type="AlphaFoldDB" id="A0AAV4WIQ4"/>